<dbReference type="InterPro" id="IPR050895">
    <property type="entry name" value="XK-related_scramblase"/>
</dbReference>
<keyword evidence="5 7" id="KW-1133">Transmembrane helix</keyword>
<protein>
    <recommendedName>
        <fullName evidence="7">XK-related protein</fullName>
    </recommendedName>
</protein>
<comment type="similarity">
    <text evidence="2 7">Belongs to the XK family.</text>
</comment>
<feature type="transmembrane region" description="Helical" evidence="7">
    <location>
        <begin position="17"/>
        <end position="33"/>
    </location>
</feature>
<dbReference type="Pfam" id="PF09815">
    <property type="entry name" value="XK-related"/>
    <property type="match status" value="1"/>
</dbReference>
<evidence type="ECO:0000256" key="6">
    <source>
        <dbReference type="ARBA" id="ARBA00023136"/>
    </source>
</evidence>
<keyword evidence="9" id="KW-1185">Reference proteome</keyword>
<keyword evidence="6 7" id="KW-0472">Membrane</keyword>
<dbReference type="GO" id="GO:0043652">
    <property type="term" value="P:engulfment of apoptotic cell"/>
    <property type="evidence" value="ECO:0007669"/>
    <property type="project" value="TreeGrafter"/>
</dbReference>
<reference evidence="8 9" key="1">
    <citation type="submission" date="2021-06" db="EMBL/GenBank/DDBJ databases">
        <title>Caerostris extrusa draft genome.</title>
        <authorList>
            <person name="Kono N."/>
            <person name="Arakawa K."/>
        </authorList>
    </citation>
    <scope>NUCLEOTIDE SEQUENCE [LARGE SCALE GENOMIC DNA]</scope>
</reference>
<feature type="transmembrane region" description="Helical" evidence="7">
    <location>
        <begin position="76"/>
        <end position="96"/>
    </location>
</feature>
<comment type="caution">
    <text evidence="8">The sequence shown here is derived from an EMBL/GenBank/DDBJ whole genome shotgun (WGS) entry which is preliminary data.</text>
</comment>
<evidence type="ECO:0000313" key="8">
    <source>
        <dbReference type="EMBL" id="GIX85516.1"/>
    </source>
</evidence>
<evidence type="ECO:0000256" key="1">
    <source>
        <dbReference type="ARBA" id="ARBA00004651"/>
    </source>
</evidence>
<dbReference type="GO" id="GO:1902742">
    <property type="term" value="P:apoptotic process involved in development"/>
    <property type="evidence" value="ECO:0007669"/>
    <property type="project" value="TreeGrafter"/>
</dbReference>
<comment type="subcellular location">
    <subcellularLocation>
        <location evidence="1">Cell membrane</location>
        <topology evidence="1">Multi-pass membrane protein</topology>
    </subcellularLocation>
    <subcellularLocation>
        <location evidence="7">Membrane</location>
        <topology evidence="7">Multi-pass membrane protein</topology>
    </subcellularLocation>
</comment>
<dbReference type="PANTHER" id="PTHR16024">
    <property type="entry name" value="XK-RELATED PROTEIN"/>
    <property type="match status" value="1"/>
</dbReference>
<evidence type="ECO:0000256" key="5">
    <source>
        <dbReference type="ARBA" id="ARBA00022989"/>
    </source>
</evidence>
<evidence type="ECO:0000256" key="2">
    <source>
        <dbReference type="ARBA" id="ARBA00008789"/>
    </source>
</evidence>
<dbReference type="InterPro" id="IPR018629">
    <property type="entry name" value="XK-rel"/>
</dbReference>
<dbReference type="EMBL" id="BPLR01021070">
    <property type="protein sequence ID" value="GIX85516.1"/>
    <property type="molecule type" value="Genomic_DNA"/>
</dbReference>
<evidence type="ECO:0000256" key="3">
    <source>
        <dbReference type="ARBA" id="ARBA00022475"/>
    </source>
</evidence>
<feature type="transmembrane region" description="Helical" evidence="7">
    <location>
        <begin position="45"/>
        <end position="64"/>
    </location>
</feature>
<evidence type="ECO:0000313" key="9">
    <source>
        <dbReference type="Proteomes" id="UP001054945"/>
    </source>
</evidence>
<dbReference type="Proteomes" id="UP001054945">
    <property type="component" value="Unassembled WGS sequence"/>
</dbReference>
<dbReference type="GO" id="GO:0070782">
    <property type="term" value="P:phosphatidylserine exposure on apoptotic cell surface"/>
    <property type="evidence" value="ECO:0007669"/>
    <property type="project" value="TreeGrafter"/>
</dbReference>
<dbReference type="AlphaFoldDB" id="A0AAV4NL64"/>
<accession>A0AAV4NL64</accession>
<keyword evidence="4 7" id="KW-0812">Transmembrane</keyword>
<proteinExistence type="inferred from homology"/>
<keyword evidence="3" id="KW-1003">Cell membrane</keyword>
<name>A0AAV4NL64_CAEEX</name>
<evidence type="ECO:0000256" key="7">
    <source>
        <dbReference type="RuleBase" id="RU910716"/>
    </source>
</evidence>
<evidence type="ECO:0000256" key="4">
    <source>
        <dbReference type="ARBA" id="ARBA00022692"/>
    </source>
</evidence>
<organism evidence="8 9">
    <name type="scientific">Caerostris extrusa</name>
    <name type="common">Bark spider</name>
    <name type="synonym">Caerostris bankana</name>
    <dbReference type="NCBI Taxonomy" id="172846"/>
    <lineage>
        <taxon>Eukaryota</taxon>
        <taxon>Metazoa</taxon>
        <taxon>Ecdysozoa</taxon>
        <taxon>Arthropoda</taxon>
        <taxon>Chelicerata</taxon>
        <taxon>Arachnida</taxon>
        <taxon>Araneae</taxon>
        <taxon>Araneomorphae</taxon>
        <taxon>Entelegynae</taxon>
        <taxon>Araneoidea</taxon>
        <taxon>Araneidae</taxon>
        <taxon>Caerostris</taxon>
    </lineage>
</organism>
<gene>
    <name evidence="8" type="primary">XKR6</name>
    <name evidence="8" type="ORF">CEXT_206701</name>
</gene>
<dbReference type="PANTHER" id="PTHR16024:SF6">
    <property type="entry name" value="XK-RELATED PROTEIN"/>
    <property type="match status" value="1"/>
</dbReference>
<sequence length="140" mass="16491">MDTFMGTEFCDNKCGEVFYNIVLGIIFIFCYFNPKDSPTRRRFTFYYVVTFLENSALMCAWFIYCPAHVSYKYPAMFMQFLSFVLGLVVMIIYYLLLHPTKNISVWDHWLKSKPNPFQMYSGDAAKKAAPQPNDVQEHRV</sequence>
<dbReference type="GO" id="GO:0005886">
    <property type="term" value="C:plasma membrane"/>
    <property type="evidence" value="ECO:0007669"/>
    <property type="project" value="UniProtKB-SubCell"/>
</dbReference>